<evidence type="ECO:0000313" key="3">
    <source>
        <dbReference type="EMBL" id="KAL1123036.1"/>
    </source>
</evidence>
<dbReference type="AlphaFoldDB" id="A0ABD0Y750"/>
<keyword evidence="4" id="KW-1185">Reference proteome</keyword>
<comment type="caution">
    <text evidence="3">The sequence shown here is derived from an EMBL/GenBank/DDBJ whole genome shotgun (WGS) entry which is preliminary data.</text>
</comment>
<feature type="non-terminal residue" evidence="3">
    <location>
        <position position="1"/>
    </location>
</feature>
<feature type="region of interest" description="Disordered" evidence="1">
    <location>
        <begin position="78"/>
        <end position="145"/>
    </location>
</feature>
<sequence>QRDASAVGLDLTADTENALRSGVQKKVWDKKRKKLVGVQDGKAGKIKSESGAWISATYKSGRYKQWMDKMKAPKHQFSVQEEEEELNGNETRRFQIPNTHWGRHNLKLSQRRVKSDLKKPEQILKEREKKEKRKQKHIKKRANKK</sequence>
<protein>
    <recommendedName>
        <fullName evidence="2">DBP10 C-terminal domain-containing protein</fullName>
    </recommendedName>
</protein>
<feature type="compositionally biased region" description="Basic residues" evidence="1">
    <location>
        <begin position="101"/>
        <end position="112"/>
    </location>
</feature>
<evidence type="ECO:0000313" key="4">
    <source>
        <dbReference type="Proteomes" id="UP001558652"/>
    </source>
</evidence>
<dbReference type="EMBL" id="JBFDAA010000012">
    <property type="protein sequence ID" value="KAL1123036.1"/>
    <property type="molecule type" value="Genomic_DNA"/>
</dbReference>
<proteinExistence type="predicted"/>
<dbReference type="InterPro" id="IPR012541">
    <property type="entry name" value="DBP10_C"/>
</dbReference>
<evidence type="ECO:0000256" key="1">
    <source>
        <dbReference type="SAM" id="MobiDB-lite"/>
    </source>
</evidence>
<feature type="compositionally biased region" description="Basic and acidic residues" evidence="1">
    <location>
        <begin position="113"/>
        <end position="129"/>
    </location>
</feature>
<dbReference type="Pfam" id="PF08147">
    <property type="entry name" value="DBP10CT"/>
    <property type="match status" value="1"/>
</dbReference>
<accession>A0ABD0Y750</accession>
<feature type="domain" description="DBP10 C-terminal" evidence="2">
    <location>
        <begin position="10"/>
        <end position="69"/>
    </location>
</feature>
<evidence type="ECO:0000259" key="2">
    <source>
        <dbReference type="SMART" id="SM01123"/>
    </source>
</evidence>
<organism evidence="3 4">
    <name type="scientific">Ranatra chinensis</name>
    <dbReference type="NCBI Taxonomy" id="642074"/>
    <lineage>
        <taxon>Eukaryota</taxon>
        <taxon>Metazoa</taxon>
        <taxon>Ecdysozoa</taxon>
        <taxon>Arthropoda</taxon>
        <taxon>Hexapoda</taxon>
        <taxon>Insecta</taxon>
        <taxon>Pterygota</taxon>
        <taxon>Neoptera</taxon>
        <taxon>Paraneoptera</taxon>
        <taxon>Hemiptera</taxon>
        <taxon>Heteroptera</taxon>
        <taxon>Panheteroptera</taxon>
        <taxon>Nepomorpha</taxon>
        <taxon>Nepidae</taxon>
        <taxon>Ranatrinae</taxon>
        <taxon>Ranatra</taxon>
    </lineage>
</organism>
<feature type="compositionally biased region" description="Basic residues" evidence="1">
    <location>
        <begin position="130"/>
        <end position="145"/>
    </location>
</feature>
<reference evidence="3 4" key="1">
    <citation type="submission" date="2024-07" db="EMBL/GenBank/DDBJ databases">
        <title>Chromosome-level genome assembly of the water stick insect Ranatra chinensis (Heteroptera: Nepidae).</title>
        <authorList>
            <person name="Liu X."/>
        </authorList>
    </citation>
    <scope>NUCLEOTIDE SEQUENCE [LARGE SCALE GENOMIC DNA]</scope>
    <source>
        <strain evidence="3">Cailab_2021Rc</strain>
        <tissue evidence="3">Muscle</tissue>
    </source>
</reference>
<name>A0ABD0Y750_9HEMI</name>
<gene>
    <name evidence="3" type="ORF">AAG570_002124</name>
</gene>
<dbReference type="SMART" id="SM01123">
    <property type="entry name" value="DBP10CT"/>
    <property type="match status" value="1"/>
</dbReference>
<dbReference type="Proteomes" id="UP001558652">
    <property type="component" value="Unassembled WGS sequence"/>
</dbReference>